<dbReference type="STRING" id="1423755.FC40_GL000677"/>
<keyword evidence="1" id="KW-0812">Transmembrane</keyword>
<accession>A0A0R1WSS3</accession>
<gene>
    <name evidence="2" type="ORF">FC40_GL000677</name>
</gene>
<reference evidence="2 3" key="1">
    <citation type="journal article" date="2015" name="Genome Announc.">
        <title>Expanding the biotechnology potential of lactobacilli through comparative genomics of 213 strains and associated genera.</title>
        <authorList>
            <person name="Sun Z."/>
            <person name="Harris H.M."/>
            <person name="McCann A."/>
            <person name="Guo C."/>
            <person name="Argimon S."/>
            <person name="Zhang W."/>
            <person name="Yang X."/>
            <person name="Jeffery I.B."/>
            <person name="Cooney J.C."/>
            <person name="Kagawa T.F."/>
            <person name="Liu W."/>
            <person name="Song Y."/>
            <person name="Salvetti E."/>
            <person name="Wrobel A."/>
            <person name="Rasinkangas P."/>
            <person name="Parkhill J."/>
            <person name="Rea M.C."/>
            <person name="O'Sullivan O."/>
            <person name="Ritari J."/>
            <person name="Douillard F.P."/>
            <person name="Paul Ross R."/>
            <person name="Yang R."/>
            <person name="Briner A.E."/>
            <person name="Felis G.E."/>
            <person name="de Vos W.M."/>
            <person name="Barrangou R."/>
            <person name="Klaenhammer T.R."/>
            <person name="Caufield P.W."/>
            <person name="Cui Y."/>
            <person name="Zhang H."/>
            <person name="O'Toole P.W."/>
        </authorList>
    </citation>
    <scope>NUCLEOTIDE SEQUENCE [LARGE SCALE GENOMIC DNA]</scope>
    <source>
        <strain evidence="2 3">DSM 18933</strain>
    </source>
</reference>
<dbReference type="RefSeq" id="WP_025021915.1">
    <property type="nucleotide sequence ID" value="NZ_AZGD01000090.1"/>
</dbReference>
<evidence type="ECO:0000313" key="2">
    <source>
        <dbReference type="EMBL" id="KRM18891.1"/>
    </source>
</evidence>
<evidence type="ECO:0000313" key="3">
    <source>
        <dbReference type="Proteomes" id="UP000051054"/>
    </source>
</evidence>
<evidence type="ECO:0000256" key="1">
    <source>
        <dbReference type="SAM" id="Phobius"/>
    </source>
</evidence>
<dbReference type="AlphaFoldDB" id="A0A0R1WSS3"/>
<feature type="transmembrane region" description="Helical" evidence="1">
    <location>
        <begin position="224"/>
        <end position="243"/>
    </location>
</feature>
<feature type="transmembrane region" description="Helical" evidence="1">
    <location>
        <begin position="264"/>
        <end position="288"/>
    </location>
</feature>
<organism evidence="2 3">
    <name type="scientific">Ligilactobacillus hayakitensis DSM 18933 = JCM 14209</name>
    <dbReference type="NCBI Taxonomy" id="1423755"/>
    <lineage>
        <taxon>Bacteria</taxon>
        <taxon>Bacillati</taxon>
        <taxon>Bacillota</taxon>
        <taxon>Bacilli</taxon>
        <taxon>Lactobacillales</taxon>
        <taxon>Lactobacillaceae</taxon>
        <taxon>Ligilactobacillus</taxon>
    </lineage>
</organism>
<evidence type="ECO:0008006" key="4">
    <source>
        <dbReference type="Google" id="ProtNLM"/>
    </source>
</evidence>
<comment type="caution">
    <text evidence="2">The sequence shown here is derived from an EMBL/GenBank/DDBJ whole genome shotgun (WGS) entry which is preliminary data.</text>
</comment>
<proteinExistence type="predicted"/>
<protein>
    <recommendedName>
        <fullName evidence="4">MacB-like periplasmic core domain-containing protein</fullName>
    </recommendedName>
</protein>
<keyword evidence="3" id="KW-1185">Reference proteome</keyword>
<name>A0A0R1WSS3_9LACO</name>
<dbReference type="OrthoDB" id="2329651at2"/>
<keyword evidence="1" id="KW-0472">Membrane</keyword>
<dbReference type="EMBL" id="AZGD01000090">
    <property type="protein sequence ID" value="KRM18891.1"/>
    <property type="molecule type" value="Genomic_DNA"/>
</dbReference>
<sequence length="326" mass="37246">MFRNKLLIIFCTLLLAFFSVFVFVKIQQRDTVNRLNNNDLSNSAYLIKLKSSVSLQNINEKLSKEEKLDNFQLQYQDKKNKNMIFFYGKGNFSSPAMESGSFFTDNDFNSLVSTVIVGKDIAKDLYIPQSQGYLHYNNQYYPVLGVMGTKQKSGLDNKIFISPSVDILKNKQSKDYNIIFDSDKPVDIERIKKILNATSVTSIFKNNLGIPKGVWFQSLLKKGIALLAIIVSYLILATMWAKTKETKYYQFIDGGILRVVFFDWQVYTILSALGTLLGVVLGLLYFTILDYRGLITFNIATVITSSIVCFVILYARLNKLRKENTK</sequence>
<dbReference type="PATRIC" id="fig|1423755.3.peg.730"/>
<dbReference type="Proteomes" id="UP000051054">
    <property type="component" value="Unassembled WGS sequence"/>
</dbReference>
<dbReference type="eggNOG" id="ENOG5033H40">
    <property type="taxonomic scope" value="Bacteria"/>
</dbReference>
<keyword evidence="1" id="KW-1133">Transmembrane helix</keyword>
<feature type="transmembrane region" description="Helical" evidence="1">
    <location>
        <begin position="294"/>
        <end position="317"/>
    </location>
</feature>